<evidence type="ECO:0000256" key="1">
    <source>
        <dbReference type="SAM" id="Phobius"/>
    </source>
</evidence>
<evidence type="ECO:0000313" key="4">
    <source>
        <dbReference type="Proteomes" id="UP000239477"/>
    </source>
</evidence>
<dbReference type="RefSeq" id="WP_105239631.1">
    <property type="nucleotide sequence ID" value="NZ_CP023270.1"/>
</dbReference>
<proteinExistence type="predicted"/>
<protein>
    <recommendedName>
        <fullName evidence="2">DUF4178 domain-containing protein</fullName>
    </recommendedName>
</protein>
<feature type="domain" description="DUF4178" evidence="2">
    <location>
        <begin position="57"/>
        <end position="194"/>
    </location>
</feature>
<dbReference type="Pfam" id="PF13785">
    <property type="entry name" value="DUF4178"/>
    <property type="match status" value="2"/>
</dbReference>
<sequence>MQQVLCPQCGAPVKFTSAASVMAVCGACRSTLLKDAESVKRIGEAAEVLEDYSPLCLGATGTYDGKRFDVIGRIQMRFDEGFWNEWYVWFDDGSDGWLSDASGQYAVTRRRKVKSVQEMPAFDSIAPGDELKLDGQRFVAADVRTSQAGGTQGELPFVPGDGWQAKVADYRSLDAFLTLDFSDGPQPELYIGKAFDLSAMQAGSLRTKEQVEETAGRFRGQIKALDCPNCGAPISFVAAMATNVVCPSCAAAVDCSGPTAEVIEKARKVQKIRATLPLGSVAKMEGADYTLIGLMKCADPDPEEPSSWMEYLLFNPAKGFIWLVESDEGWERVQVCDTWPSHNNATSVRWRNRVYQKLYDYTSRVEMALGAFNWRVKVGDSTQITDYQVGTLKLTRELADKELGWSASAPVSPAQLAQWFSRPELNRQKAMRVSSAKAGGGYRKWAKGALIAMVFLNFNNIFAGRFIPVLIGMVFLWLPAMLADMLTGEDE</sequence>
<feature type="domain" description="DUF4178" evidence="2">
    <location>
        <begin position="278"/>
        <end position="413"/>
    </location>
</feature>
<gene>
    <name evidence="3" type="ORF">CLM73_18170</name>
</gene>
<feature type="transmembrane region" description="Helical" evidence="1">
    <location>
        <begin position="466"/>
        <end position="486"/>
    </location>
</feature>
<keyword evidence="4" id="KW-1185">Reference proteome</keyword>
<dbReference type="OrthoDB" id="228033at2"/>
<keyword evidence="1" id="KW-0472">Membrane</keyword>
<dbReference type="Proteomes" id="UP000239477">
    <property type="component" value="Chromosome"/>
</dbReference>
<keyword evidence="1" id="KW-0812">Transmembrane</keyword>
<reference evidence="3 4" key="1">
    <citation type="submission" date="2017-09" db="EMBL/GenBank/DDBJ databases">
        <title>Genomic, metabolic, and phenotypic characteristics of bacterial isolates from the natural microbiome of the model nematode Caenorhabditis elegans.</title>
        <authorList>
            <person name="Zimmermann J."/>
            <person name="Obeng N."/>
            <person name="Yang W."/>
            <person name="Obeng O."/>
            <person name="Kissoyan K."/>
            <person name="Pees B."/>
            <person name="Dirksen P."/>
            <person name="Hoppner M."/>
            <person name="Franke A."/>
            <person name="Rosenstiel P."/>
            <person name="Leippe M."/>
            <person name="Dierking K."/>
            <person name="Kaleta C."/>
            <person name="Schulenburg H."/>
        </authorList>
    </citation>
    <scope>NUCLEOTIDE SEQUENCE [LARGE SCALE GENOMIC DNA]</scope>
    <source>
        <strain evidence="3 4">MYb73</strain>
    </source>
</reference>
<organism evidence="3 4">
    <name type="scientific">Achromobacter spanius</name>
    <dbReference type="NCBI Taxonomy" id="217203"/>
    <lineage>
        <taxon>Bacteria</taxon>
        <taxon>Pseudomonadati</taxon>
        <taxon>Pseudomonadota</taxon>
        <taxon>Betaproteobacteria</taxon>
        <taxon>Burkholderiales</taxon>
        <taxon>Alcaligenaceae</taxon>
        <taxon>Achromobacter</taxon>
    </lineage>
</organism>
<dbReference type="InterPro" id="IPR025235">
    <property type="entry name" value="DUF4178"/>
</dbReference>
<evidence type="ECO:0000313" key="3">
    <source>
        <dbReference type="EMBL" id="AVJ28884.1"/>
    </source>
</evidence>
<dbReference type="AlphaFoldDB" id="A0A2S0IAA4"/>
<evidence type="ECO:0000259" key="2">
    <source>
        <dbReference type="Pfam" id="PF13785"/>
    </source>
</evidence>
<keyword evidence="1" id="KW-1133">Transmembrane helix</keyword>
<name>A0A2S0IAA4_9BURK</name>
<dbReference type="EMBL" id="CP023270">
    <property type="protein sequence ID" value="AVJ28884.1"/>
    <property type="molecule type" value="Genomic_DNA"/>
</dbReference>
<accession>A0A2S0IAA4</accession>